<organism evidence="2 3">
    <name type="scientific">Chitinophaga agrisoli</name>
    <dbReference type="NCBI Taxonomy" id="2607653"/>
    <lineage>
        <taxon>Bacteria</taxon>
        <taxon>Pseudomonadati</taxon>
        <taxon>Bacteroidota</taxon>
        <taxon>Chitinophagia</taxon>
        <taxon>Chitinophagales</taxon>
        <taxon>Chitinophagaceae</taxon>
        <taxon>Chitinophaga</taxon>
    </lineage>
</organism>
<gene>
    <name evidence="2" type="ORF">F0L74_13995</name>
</gene>
<evidence type="ECO:0000313" key="3">
    <source>
        <dbReference type="Proteomes" id="UP000324611"/>
    </source>
</evidence>
<evidence type="ECO:0000256" key="1">
    <source>
        <dbReference type="SAM" id="Phobius"/>
    </source>
</evidence>
<name>A0A5B2VXZ1_9BACT</name>
<accession>A0A5B2VXZ1</accession>
<reference evidence="2 3" key="2">
    <citation type="submission" date="2019-09" db="EMBL/GenBank/DDBJ databases">
        <authorList>
            <person name="Jin C."/>
        </authorList>
    </citation>
    <scope>NUCLEOTIDE SEQUENCE [LARGE SCALE GENOMIC DNA]</scope>
    <source>
        <strain evidence="2 3">BN140078</strain>
    </source>
</reference>
<reference evidence="2 3" key="1">
    <citation type="submission" date="2019-09" db="EMBL/GenBank/DDBJ databases">
        <title>Chitinophaga ginsengihumi sp. nov., isolated from soil of ginseng rhizosphere.</title>
        <authorList>
            <person name="Lee J."/>
        </authorList>
    </citation>
    <scope>NUCLEOTIDE SEQUENCE [LARGE SCALE GENOMIC DNA]</scope>
    <source>
        <strain evidence="2 3">BN140078</strain>
    </source>
</reference>
<keyword evidence="1" id="KW-0812">Transmembrane</keyword>
<comment type="caution">
    <text evidence="2">The sequence shown here is derived from an EMBL/GenBank/DDBJ whole genome shotgun (WGS) entry which is preliminary data.</text>
</comment>
<dbReference type="InterPro" id="IPR021257">
    <property type="entry name" value="DUF2809"/>
</dbReference>
<keyword evidence="1" id="KW-1133">Transmembrane helix</keyword>
<feature type="transmembrane region" description="Helical" evidence="1">
    <location>
        <begin position="104"/>
        <end position="122"/>
    </location>
</feature>
<sequence>MKFRFNWRYAVLTLILFIIEVLIALFLHDRFIRPYVGDFLVVILVYCFVCSFMRARTLAIVLGVLLFACTVETLQYFNVVKLLGLSHSRVANIVIGTSFSWSDILAYVLGLLFTVVFEWIWGGNDYPSFEVRW</sequence>
<evidence type="ECO:0000313" key="2">
    <source>
        <dbReference type="EMBL" id="KAA2243905.1"/>
    </source>
</evidence>
<proteinExistence type="predicted"/>
<feature type="transmembrane region" description="Helical" evidence="1">
    <location>
        <begin position="58"/>
        <end position="77"/>
    </location>
</feature>
<dbReference type="Pfam" id="PF10990">
    <property type="entry name" value="DUF2809"/>
    <property type="match status" value="1"/>
</dbReference>
<keyword evidence="3" id="KW-1185">Reference proteome</keyword>
<protein>
    <submittedName>
        <fullName evidence="2">DUF2809 domain-containing protein</fullName>
    </submittedName>
</protein>
<dbReference type="EMBL" id="VUOC01000002">
    <property type="protein sequence ID" value="KAA2243905.1"/>
    <property type="molecule type" value="Genomic_DNA"/>
</dbReference>
<keyword evidence="1" id="KW-0472">Membrane</keyword>
<dbReference type="Proteomes" id="UP000324611">
    <property type="component" value="Unassembled WGS sequence"/>
</dbReference>
<feature type="transmembrane region" description="Helical" evidence="1">
    <location>
        <begin position="32"/>
        <end position="51"/>
    </location>
</feature>
<feature type="transmembrane region" description="Helical" evidence="1">
    <location>
        <begin position="7"/>
        <end position="26"/>
    </location>
</feature>
<dbReference type="AlphaFoldDB" id="A0A5B2VXZ1"/>